<dbReference type="GO" id="GO:0044183">
    <property type="term" value="F:protein folding chaperone"/>
    <property type="evidence" value="ECO:0007669"/>
    <property type="project" value="TreeGrafter"/>
</dbReference>
<dbReference type="PROSITE" id="PS50076">
    <property type="entry name" value="DNAJ_2"/>
    <property type="match status" value="1"/>
</dbReference>
<feature type="region of interest" description="Disordered" evidence="1">
    <location>
        <begin position="259"/>
        <end position="324"/>
    </location>
</feature>
<dbReference type="PANTHER" id="PTHR43948">
    <property type="entry name" value="DNAJ HOMOLOG SUBFAMILY B"/>
    <property type="match status" value="1"/>
</dbReference>
<sequence length="363" mass="41215">MASDLYGILHISPEATSEEIRKAYKKRALQTHPDRLPPNATAADKSAAEEQFRKVNNAYEILKDAEKRRVYDIHGVFPLPREEARPPPHYERPRQRHEYARYPEPFFPSATFTDFHFTDPFELFNSIFEDHMHGPHSRHWHHRRRATYDDGFGFQRPRNMHSEIDDLMANVRNMERNILSSSTAFGGMGMGFPMTRNIMPPFPSLVMDMGSSSGGGNWASESTMSQTVNGVTHTIQKRRDWDGNVHVTRTYPDGRKVVTFNGVEQPDPGHIPPPPPTRNNYLPPPPPPPPPYSPAPGAAMNYSGPSERPVIPTNRNSSAYIGDGDRVSLPVHYLAYSPLLYNTDMMSSPPHPGAPKKRWWNRA</sequence>
<protein>
    <recommendedName>
        <fullName evidence="2">J domain-containing protein</fullName>
    </recommendedName>
</protein>
<evidence type="ECO:0000256" key="1">
    <source>
        <dbReference type="SAM" id="MobiDB-lite"/>
    </source>
</evidence>
<dbReference type="Proteomes" id="UP000772434">
    <property type="component" value="Unassembled WGS sequence"/>
</dbReference>
<feature type="compositionally biased region" description="Pro residues" evidence="1">
    <location>
        <begin position="269"/>
        <end position="294"/>
    </location>
</feature>
<dbReference type="Pfam" id="PF00226">
    <property type="entry name" value="DnaJ"/>
    <property type="match status" value="1"/>
</dbReference>
<evidence type="ECO:0000313" key="3">
    <source>
        <dbReference type="EMBL" id="KAF9078202.1"/>
    </source>
</evidence>
<organism evidence="3 4">
    <name type="scientific">Rhodocollybia butyracea</name>
    <dbReference type="NCBI Taxonomy" id="206335"/>
    <lineage>
        <taxon>Eukaryota</taxon>
        <taxon>Fungi</taxon>
        <taxon>Dikarya</taxon>
        <taxon>Basidiomycota</taxon>
        <taxon>Agaricomycotina</taxon>
        <taxon>Agaricomycetes</taxon>
        <taxon>Agaricomycetidae</taxon>
        <taxon>Agaricales</taxon>
        <taxon>Marasmiineae</taxon>
        <taxon>Omphalotaceae</taxon>
        <taxon>Rhodocollybia</taxon>
    </lineage>
</organism>
<dbReference type="Gene3D" id="1.10.287.110">
    <property type="entry name" value="DnaJ domain"/>
    <property type="match status" value="1"/>
</dbReference>
<feature type="domain" description="J" evidence="2">
    <location>
        <begin position="4"/>
        <end position="75"/>
    </location>
</feature>
<gene>
    <name evidence="3" type="ORF">BDP27DRAFT_1413122</name>
</gene>
<accession>A0A9P5QBC7</accession>
<dbReference type="PRINTS" id="PR00625">
    <property type="entry name" value="JDOMAIN"/>
</dbReference>
<dbReference type="PROSITE" id="PS00636">
    <property type="entry name" value="DNAJ_1"/>
    <property type="match status" value="1"/>
</dbReference>
<dbReference type="InterPro" id="IPR001623">
    <property type="entry name" value="DnaJ_domain"/>
</dbReference>
<dbReference type="GO" id="GO:0005737">
    <property type="term" value="C:cytoplasm"/>
    <property type="evidence" value="ECO:0007669"/>
    <property type="project" value="TreeGrafter"/>
</dbReference>
<comment type="caution">
    <text evidence="3">The sequence shown here is derived from an EMBL/GenBank/DDBJ whole genome shotgun (WGS) entry which is preliminary data.</text>
</comment>
<dbReference type="OrthoDB" id="442087at2759"/>
<keyword evidence="4" id="KW-1185">Reference proteome</keyword>
<dbReference type="InterPro" id="IPR018253">
    <property type="entry name" value="DnaJ_domain_CS"/>
</dbReference>
<evidence type="ECO:0000313" key="4">
    <source>
        <dbReference type="Proteomes" id="UP000772434"/>
    </source>
</evidence>
<dbReference type="InterPro" id="IPR036869">
    <property type="entry name" value="J_dom_sf"/>
</dbReference>
<dbReference type="SUPFAM" id="SSF46565">
    <property type="entry name" value="Chaperone J-domain"/>
    <property type="match status" value="1"/>
</dbReference>
<dbReference type="GO" id="GO:0051082">
    <property type="term" value="F:unfolded protein binding"/>
    <property type="evidence" value="ECO:0007669"/>
    <property type="project" value="TreeGrafter"/>
</dbReference>
<name>A0A9P5QBC7_9AGAR</name>
<dbReference type="EMBL" id="JADNRY010000002">
    <property type="protein sequence ID" value="KAF9078202.1"/>
    <property type="molecule type" value="Genomic_DNA"/>
</dbReference>
<reference evidence="3" key="1">
    <citation type="submission" date="2020-11" db="EMBL/GenBank/DDBJ databases">
        <authorList>
            <consortium name="DOE Joint Genome Institute"/>
            <person name="Ahrendt S."/>
            <person name="Riley R."/>
            <person name="Andreopoulos W."/>
            <person name="Labutti K."/>
            <person name="Pangilinan J."/>
            <person name="Ruiz-Duenas F.J."/>
            <person name="Barrasa J.M."/>
            <person name="Sanchez-Garcia M."/>
            <person name="Camarero S."/>
            <person name="Miyauchi S."/>
            <person name="Serrano A."/>
            <person name="Linde D."/>
            <person name="Babiker R."/>
            <person name="Drula E."/>
            <person name="Ayuso-Fernandez I."/>
            <person name="Pacheco R."/>
            <person name="Padilla G."/>
            <person name="Ferreira P."/>
            <person name="Barriuso J."/>
            <person name="Kellner H."/>
            <person name="Castanera R."/>
            <person name="Alfaro M."/>
            <person name="Ramirez L."/>
            <person name="Pisabarro A.G."/>
            <person name="Kuo A."/>
            <person name="Tritt A."/>
            <person name="Lipzen A."/>
            <person name="He G."/>
            <person name="Yan M."/>
            <person name="Ng V."/>
            <person name="Cullen D."/>
            <person name="Martin F."/>
            <person name="Rosso M.-N."/>
            <person name="Henrissat B."/>
            <person name="Hibbett D."/>
            <person name="Martinez A.T."/>
            <person name="Grigoriev I.V."/>
        </authorList>
    </citation>
    <scope>NUCLEOTIDE SEQUENCE</scope>
    <source>
        <strain evidence="3">AH 40177</strain>
    </source>
</reference>
<dbReference type="GO" id="GO:0051087">
    <property type="term" value="F:protein-folding chaperone binding"/>
    <property type="evidence" value="ECO:0007669"/>
    <property type="project" value="TreeGrafter"/>
</dbReference>
<dbReference type="SMART" id="SM00271">
    <property type="entry name" value="DnaJ"/>
    <property type="match status" value="1"/>
</dbReference>
<proteinExistence type="predicted"/>
<dbReference type="AlphaFoldDB" id="A0A9P5QBC7"/>
<dbReference type="PANTHER" id="PTHR43948:SF10">
    <property type="entry name" value="MRJ, ISOFORM E"/>
    <property type="match status" value="1"/>
</dbReference>
<dbReference type="CDD" id="cd06257">
    <property type="entry name" value="DnaJ"/>
    <property type="match status" value="1"/>
</dbReference>
<evidence type="ECO:0000259" key="2">
    <source>
        <dbReference type="PROSITE" id="PS50076"/>
    </source>
</evidence>